<dbReference type="EC" id="3.1.1.-" evidence="3"/>
<dbReference type="RefSeq" id="WP_146360951.1">
    <property type="nucleotide sequence ID" value="NZ_VOBR01000055.1"/>
</dbReference>
<accession>A0A563EF57</accession>
<dbReference type="InterPro" id="IPR002018">
    <property type="entry name" value="CarbesteraseB"/>
</dbReference>
<sequence length="505" mass="53643">MRKIWVGVLLAGLLTGTAQASSGDGAVVRTEAGAVRGTVTSEHRTFQGIPFAAPPVGELRFRSPRPVTPWTDVRDATEPGSRCAQSAGAGTPSTTEDCLYLNVTTPRGTKTSSAKKPVMVWLHGGGNSYGTAADFDAHRLAVGADVVVVTTNYRLGAFGFLGYPGLAGSGTFGIEDQQAALRWVRRNATRFGGDPGNVTIFGESGGAFDVCAQVTSPLSAGLFHRAIAQSGSCSMTWPVHGVIHGSPAGSPWISLRDSQARGVDVATKLGCADVECLRRVPAEALTPHEANANPTAITYGGPALPLHPRQALAQGRFNRVPVLWGNTRDEGRLTAAFGPRPFTEETYRALLTEQFGADAGRIAAEYPSSAHGTPGLAWSAVLTDRVWACGQLADDRLLARRTATYGYEFADRGAPTGFFPFPQDVPGGAFHSSELAYLFDVAGFQAVFTPEQQRLADQMIRAWGRFAATGDPGWARFDGRNVQSLAPGAVRPVDLSEEHHCSFWN</sequence>
<dbReference type="Gene3D" id="3.40.50.1820">
    <property type="entry name" value="alpha/beta hydrolase"/>
    <property type="match status" value="1"/>
</dbReference>
<feature type="chain" id="PRO_5022263301" description="Carboxylic ester hydrolase" evidence="3">
    <location>
        <begin position="21"/>
        <end position="505"/>
    </location>
</feature>
<evidence type="ECO:0000256" key="2">
    <source>
        <dbReference type="ARBA" id="ARBA00022801"/>
    </source>
</evidence>
<protein>
    <recommendedName>
        <fullName evidence="3">Carboxylic ester hydrolase</fullName>
        <ecNumber evidence="3">3.1.1.-</ecNumber>
    </recommendedName>
</protein>
<evidence type="ECO:0000259" key="5">
    <source>
        <dbReference type="Pfam" id="PF00135"/>
    </source>
</evidence>
<dbReference type="Proteomes" id="UP000316639">
    <property type="component" value="Unassembled WGS sequence"/>
</dbReference>
<dbReference type="GO" id="GO:0016787">
    <property type="term" value="F:hydrolase activity"/>
    <property type="evidence" value="ECO:0007669"/>
    <property type="project" value="UniProtKB-KW"/>
</dbReference>
<evidence type="ECO:0000256" key="4">
    <source>
        <dbReference type="SAM" id="MobiDB-lite"/>
    </source>
</evidence>
<evidence type="ECO:0000313" key="6">
    <source>
        <dbReference type="EMBL" id="TWP44048.1"/>
    </source>
</evidence>
<reference evidence="6 7" key="1">
    <citation type="submission" date="2019-07" db="EMBL/GenBank/DDBJ databases">
        <title>Lentzea xizangensis sp. nov., isolated from Qinghai-Tibetan Plateau Soils.</title>
        <authorList>
            <person name="Huang J."/>
        </authorList>
    </citation>
    <scope>NUCLEOTIDE SEQUENCE [LARGE SCALE GENOMIC DNA]</scope>
    <source>
        <strain evidence="6 7">FXJ1.1311</strain>
    </source>
</reference>
<keyword evidence="7" id="KW-1185">Reference proteome</keyword>
<dbReference type="SUPFAM" id="SSF53474">
    <property type="entry name" value="alpha/beta-Hydrolases"/>
    <property type="match status" value="1"/>
</dbReference>
<proteinExistence type="inferred from homology"/>
<dbReference type="InterPro" id="IPR029058">
    <property type="entry name" value="AB_hydrolase_fold"/>
</dbReference>
<name>A0A563EF57_9PSEU</name>
<feature type="signal peptide" evidence="3">
    <location>
        <begin position="1"/>
        <end position="20"/>
    </location>
</feature>
<dbReference type="PANTHER" id="PTHR11559">
    <property type="entry name" value="CARBOXYLESTERASE"/>
    <property type="match status" value="1"/>
</dbReference>
<dbReference type="OrthoDB" id="4308422at2"/>
<dbReference type="EMBL" id="VOBR01000055">
    <property type="protein sequence ID" value="TWP44048.1"/>
    <property type="molecule type" value="Genomic_DNA"/>
</dbReference>
<dbReference type="PROSITE" id="PS00122">
    <property type="entry name" value="CARBOXYLESTERASE_B_1"/>
    <property type="match status" value="1"/>
</dbReference>
<gene>
    <name evidence="6" type="ORF">FKR81_41715</name>
</gene>
<feature type="domain" description="Carboxylesterase type B" evidence="5">
    <location>
        <begin position="26"/>
        <end position="472"/>
    </location>
</feature>
<organism evidence="6 7">
    <name type="scientific">Lentzea tibetensis</name>
    <dbReference type="NCBI Taxonomy" id="2591470"/>
    <lineage>
        <taxon>Bacteria</taxon>
        <taxon>Bacillati</taxon>
        <taxon>Actinomycetota</taxon>
        <taxon>Actinomycetes</taxon>
        <taxon>Pseudonocardiales</taxon>
        <taxon>Pseudonocardiaceae</taxon>
        <taxon>Lentzea</taxon>
    </lineage>
</organism>
<feature type="region of interest" description="Disordered" evidence="4">
    <location>
        <begin position="62"/>
        <end position="89"/>
    </location>
</feature>
<evidence type="ECO:0000256" key="1">
    <source>
        <dbReference type="ARBA" id="ARBA00005964"/>
    </source>
</evidence>
<dbReference type="InterPro" id="IPR019826">
    <property type="entry name" value="Carboxylesterase_B_AS"/>
</dbReference>
<dbReference type="AlphaFoldDB" id="A0A563EF57"/>
<comment type="similarity">
    <text evidence="1 3">Belongs to the type-B carboxylesterase/lipase family.</text>
</comment>
<evidence type="ECO:0000256" key="3">
    <source>
        <dbReference type="RuleBase" id="RU361235"/>
    </source>
</evidence>
<dbReference type="Pfam" id="PF00135">
    <property type="entry name" value="COesterase"/>
    <property type="match status" value="1"/>
</dbReference>
<keyword evidence="3" id="KW-0732">Signal</keyword>
<comment type="caution">
    <text evidence="6">The sequence shown here is derived from an EMBL/GenBank/DDBJ whole genome shotgun (WGS) entry which is preliminary data.</text>
</comment>
<keyword evidence="2 3" id="KW-0378">Hydrolase</keyword>
<dbReference type="InterPro" id="IPR050309">
    <property type="entry name" value="Type-B_Carboxylest/Lipase"/>
</dbReference>
<evidence type="ECO:0000313" key="7">
    <source>
        <dbReference type="Proteomes" id="UP000316639"/>
    </source>
</evidence>